<dbReference type="EMBL" id="KR029610">
    <property type="protein sequence ID" value="AKH48855.1"/>
    <property type="molecule type" value="Genomic_DNA"/>
</dbReference>
<organism evidence="1">
    <name type="scientific">uncultured marine virus</name>
    <dbReference type="NCBI Taxonomy" id="186617"/>
    <lineage>
        <taxon>Viruses</taxon>
        <taxon>environmental samples</taxon>
    </lineage>
</organism>
<reference evidence="1" key="2">
    <citation type="submission" date="2015-03" db="EMBL/GenBank/DDBJ databases">
        <authorList>
            <person name="Chow C.-E.T."/>
            <person name="Winget D.M."/>
            <person name="White R.A.III."/>
            <person name="Hallam S.J."/>
            <person name="Suttle C.A."/>
        </authorList>
    </citation>
    <scope>NUCLEOTIDE SEQUENCE</scope>
    <source>
        <strain evidence="1">Oxic3_4</strain>
    </source>
</reference>
<protein>
    <submittedName>
        <fullName evidence="1">Internal virion protein</fullName>
    </submittedName>
</protein>
<proteinExistence type="predicted"/>
<sequence>MLDDDAHLGALTSSLQCAFIDHSSVSVNEDRRWHSFLTTVASPVAELDQAFVVPFRERSLNPLGVGSFGSCPLQELLTISLGSFNSLGRHDEAKAAVVELAAVLKDVDEAGELSVEGVAVAICHVKLVR</sequence>
<evidence type="ECO:0000313" key="1">
    <source>
        <dbReference type="EMBL" id="AKH48855.1"/>
    </source>
</evidence>
<reference evidence="1" key="1">
    <citation type="journal article" date="2015" name="Front. Microbiol.">
        <title>Combining genomic sequencing methods to explore viral diversity and reveal potential virus-host interactions.</title>
        <authorList>
            <person name="Chow C.E."/>
            <person name="Winget D.M."/>
            <person name="White R.A.III."/>
            <person name="Hallam S.J."/>
            <person name="Suttle C.A."/>
        </authorList>
    </citation>
    <scope>NUCLEOTIDE SEQUENCE</scope>
    <source>
        <strain evidence="1">Oxic3_4</strain>
    </source>
</reference>
<name>A0A0F7LAA2_9VIRU</name>
<accession>A0A0F7LAA2</accession>